<keyword evidence="2" id="KW-1185">Reference proteome</keyword>
<dbReference type="Proteomes" id="UP000007347">
    <property type="component" value="Chromosome"/>
</dbReference>
<dbReference type="InterPro" id="IPR012460">
    <property type="entry name" value="DUF1667"/>
</dbReference>
<dbReference type="InterPro" id="IPR036593">
    <property type="entry name" value="CPE0013-like_sf"/>
</dbReference>
<organism evidence="1 2">
    <name type="scientific">Desulfobacula toluolica (strain DSM 7467 / Tol2)</name>
    <dbReference type="NCBI Taxonomy" id="651182"/>
    <lineage>
        <taxon>Bacteria</taxon>
        <taxon>Pseudomonadati</taxon>
        <taxon>Thermodesulfobacteriota</taxon>
        <taxon>Desulfobacteria</taxon>
        <taxon>Desulfobacterales</taxon>
        <taxon>Desulfobacteraceae</taxon>
        <taxon>Desulfobacula</taxon>
    </lineage>
</organism>
<dbReference type="STRING" id="651182.TOL2_C28430"/>
<gene>
    <name evidence="1" type="ordered locus">TOL2_C28430</name>
</gene>
<accession>K0NLV3</accession>
<dbReference type="Gene3D" id="3.10.530.10">
    <property type="entry name" value="CPE0013-like"/>
    <property type="match status" value="1"/>
</dbReference>
<protein>
    <submittedName>
        <fullName evidence="1">Conserved uncharacterized protein, DUF1667</fullName>
    </submittedName>
</protein>
<dbReference type="EMBL" id="FO203503">
    <property type="protein sequence ID" value="CCK81003.1"/>
    <property type="molecule type" value="Genomic_DNA"/>
</dbReference>
<name>K0NLV3_DESTT</name>
<dbReference type="Pfam" id="PF07892">
    <property type="entry name" value="DUF1667"/>
    <property type="match status" value="1"/>
</dbReference>
<dbReference type="PANTHER" id="PTHR39450">
    <property type="entry name" value="MOLYBDOPTERIN OXIDOREDUCTASE, 4FE-4S CLUSTER-BINDING SUBUNIT"/>
    <property type="match status" value="1"/>
</dbReference>
<evidence type="ECO:0000313" key="2">
    <source>
        <dbReference type="Proteomes" id="UP000007347"/>
    </source>
</evidence>
<dbReference type="RefSeq" id="WP_014958214.1">
    <property type="nucleotide sequence ID" value="NC_018645.1"/>
</dbReference>
<dbReference type="OrthoDB" id="9811531at2"/>
<dbReference type="SUPFAM" id="SSF160148">
    <property type="entry name" value="CPE0013-like"/>
    <property type="match status" value="1"/>
</dbReference>
<reference evidence="1 2" key="1">
    <citation type="journal article" date="2013" name="Environ. Microbiol.">
        <title>Complete genome, catabolic sub-proteomes and key-metabolites of Desulfobacula toluolica Tol2, a marine, aromatic compound-degrading, sulfate-reducing bacterium.</title>
        <authorList>
            <person name="Wohlbrand L."/>
            <person name="Jacob J.H."/>
            <person name="Kube M."/>
            <person name="Mussmann M."/>
            <person name="Jarling R."/>
            <person name="Beck A."/>
            <person name="Amann R."/>
            <person name="Wilkes H."/>
            <person name="Reinhardt R."/>
            <person name="Rabus R."/>
        </authorList>
    </citation>
    <scope>NUCLEOTIDE SEQUENCE [LARGE SCALE GENOMIC DNA]</scope>
    <source>
        <strain evidence="2">DSM 7467 / Tol2</strain>
    </source>
</reference>
<dbReference type="PANTHER" id="PTHR39450:SF1">
    <property type="entry name" value="DUF1667 DOMAIN-CONTAINING PROTEIN"/>
    <property type="match status" value="1"/>
</dbReference>
<proteinExistence type="predicted"/>
<dbReference type="KEGG" id="dto:TOL2_C28430"/>
<dbReference type="HOGENOM" id="CLU_148086_0_0_7"/>
<evidence type="ECO:0000313" key="1">
    <source>
        <dbReference type="EMBL" id="CCK81003.1"/>
    </source>
</evidence>
<dbReference type="AlphaFoldDB" id="K0NLV3"/>
<sequence length="126" mass="13586">MLKKDLVCIVCPNGCQVEALIEETPELKVLEVNGCTCDKGIEWAKQEIVNPMRTIASSVVVDQGDFELVSVRTDASIPLGKIFDVMEAIKHKTVKAPVKIGDKLIVDPAGVPCNIIATRNVSVAVN</sequence>